<dbReference type="RefSeq" id="WP_194707236.1">
    <property type="nucleotide sequence ID" value="NZ_JADKPN010000007.1"/>
</dbReference>
<reference evidence="2" key="1">
    <citation type="submission" date="2020-11" db="EMBL/GenBank/DDBJ databases">
        <title>Nocardioides sp. nov., isolated from Soil of Cynanchum wilfordii Hemsley rhizosphere.</title>
        <authorList>
            <person name="Lee J.-S."/>
            <person name="Suh M.K."/>
            <person name="Kim J.-S."/>
        </authorList>
    </citation>
    <scope>NUCLEOTIDE SEQUENCE</scope>
    <source>
        <strain evidence="2">KCTC 19275</strain>
    </source>
</reference>
<comment type="caution">
    <text evidence="2">The sequence shown here is derived from an EMBL/GenBank/DDBJ whole genome shotgun (WGS) entry which is preliminary data.</text>
</comment>
<keyword evidence="1" id="KW-0732">Signal</keyword>
<feature type="chain" id="PRO_5036704555" description="Sortase" evidence="1">
    <location>
        <begin position="36"/>
        <end position="238"/>
    </location>
</feature>
<gene>
    <name evidence="2" type="ORF">ISU07_13055</name>
</gene>
<feature type="signal peptide" evidence="1">
    <location>
        <begin position="1"/>
        <end position="35"/>
    </location>
</feature>
<dbReference type="Proteomes" id="UP000640489">
    <property type="component" value="Unassembled WGS sequence"/>
</dbReference>
<organism evidence="2 3">
    <name type="scientific">Nocardioides islandensis</name>
    <dbReference type="NCBI Taxonomy" id="433663"/>
    <lineage>
        <taxon>Bacteria</taxon>
        <taxon>Bacillati</taxon>
        <taxon>Actinomycetota</taxon>
        <taxon>Actinomycetes</taxon>
        <taxon>Propionibacteriales</taxon>
        <taxon>Nocardioidaceae</taxon>
        <taxon>Nocardioides</taxon>
    </lineage>
</organism>
<evidence type="ECO:0000313" key="2">
    <source>
        <dbReference type="EMBL" id="MBF4764057.1"/>
    </source>
</evidence>
<name>A0A930VCI8_9ACTN</name>
<dbReference type="AlphaFoldDB" id="A0A930VCI8"/>
<dbReference type="EMBL" id="JADKPN010000007">
    <property type="protein sequence ID" value="MBF4764057.1"/>
    <property type="molecule type" value="Genomic_DNA"/>
</dbReference>
<accession>A0A930VCI8</accession>
<protein>
    <recommendedName>
        <fullName evidence="4">Sortase</fullName>
    </recommendedName>
</protein>
<evidence type="ECO:0000256" key="1">
    <source>
        <dbReference type="SAM" id="SignalP"/>
    </source>
</evidence>
<keyword evidence="3" id="KW-1185">Reference proteome</keyword>
<evidence type="ECO:0008006" key="4">
    <source>
        <dbReference type="Google" id="ProtNLM"/>
    </source>
</evidence>
<proteinExistence type="predicted"/>
<evidence type="ECO:0000313" key="3">
    <source>
        <dbReference type="Proteomes" id="UP000640489"/>
    </source>
</evidence>
<sequence>MPNTRDTSPNRRRISPSLVISVLALVVATSTGAYAASTLAPKNSVVSKSIKNHEVKTKDLAYLSVRSTTLADHAVTGSKLADGSVTGAKIVDGSVAGADLGAGQVGLDQLSAAAKATLNQGGPAYSRHFETGFSVPSTMTPVQTLNLPAGSYVLSAKAQIDTANNSDIVECDLVAGTGTDKSFVQGVSTHTSQIITNSLVATFPVGGTVVWQCQTFGGGGISQGRLTAISVSSVDNQP</sequence>